<keyword evidence="6" id="KW-0969">Cilium</keyword>
<dbReference type="Pfam" id="PF00700">
    <property type="entry name" value="Flagellin_C"/>
    <property type="match status" value="1"/>
</dbReference>
<comment type="subcellular location">
    <subcellularLocation>
        <location evidence="3">Secreted</location>
    </subcellularLocation>
    <subcellularLocation>
        <location evidence="3">Bacterial flagellum</location>
    </subcellularLocation>
</comment>
<accession>A0ABV7GN93</accession>
<dbReference type="RefSeq" id="WP_275632021.1">
    <property type="nucleotide sequence ID" value="NZ_JARGYD010000002.1"/>
</dbReference>
<keyword evidence="3" id="KW-0964">Secreted</keyword>
<gene>
    <name evidence="6" type="ORF">ACFOGP_03360</name>
</gene>
<keyword evidence="7" id="KW-1185">Reference proteome</keyword>
<protein>
    <recommendedName>
        <fullName evidence="3">Flagellin</fullName>
    </recommendedName>
</protein>
<feature type="domain" description="Flagellin N-terminal" evidence="4">
    <location>
        <begin position="7"/>
        <end position="140"/>
    </location>
</feature>
<comment type="similarity">
    <text evidence="1 3">Belongs to the bacterial flagellin family.</text>
</comment>
<comment type="caution">
    <text evidence="6">The sequence shown here is derived from an EMBL/GenBank/DDBJ whole genome shotgun (WGS) entry which is preliminary data.</text>
</comment>
<dbReference type="SUPFAM" id="SSF64518">
    <property type="entry name" value="Phase 1 flagellin"/>
    <property type="match status" value="1"/>
</dbReference>
<evidence type="ECO:0000256" key="3">
    <source>
        <dbReference type="RuleBase" id="RU362073"/>
    </source>
</evidence>
<dbReference type="InterPro" id="IPR001029">
    <property type="entry name" value="Flagellin_N"/>
</dbReference>
<feature type="domain" description="Flagellin C-terminal" evidence="5">
    <location>
        <begin position="221"/>
        <end position="300"/>
    </location>
</feature>
<dbReference type="EMBL" id="JBHRTB010000010">
    <property type="protein sequence ID" value="MFC3141728.1"/>
    <property type="molecule type" value="Genomic_DNA"/>
</dbReference>
<proteinExistence type="inferred from homology"/>
<evidence type="ECO:0000313" key="6">
    <source>
        <dbReference type="EMBL" id="MFC3141728.1"/>
    </source>
</evidence>
<reference evidence="7" key="1">
    <citation type="journal article" date="2019" name="Int. J. Syst. Evol. Microbiol.">
        <title>The Global Catalogue of Microorganisms (GCM) 10K type strain sequencing project: providing services to taxonomists for standard genome sequencing and annotation.</title>
        <authorList>
            <consortium name="The Broad Institute Genomics Platform"/>
            <consortium name="The Broad Institute Genome Sequencing Center for Infectious Disease"/>
            <person name="Wu L."/>
            <person name="Ma J."/>
        </authorList>
    </citation>
    <scope>NUCLEOTIDE SEQUENCE [LARGE SCALE GENOMIC DNA]</scope>
    <source>
        <strain evidence="7">KCTC 52366</strain>
    </source>
</reference>
<dbReference type="Proteomes" id="UP001595632">
    <property type="component" value="Unassembled WGS sequence"/>
</dbReference>
<sequence>MPTISTISTSQQSLDMRLVIARNNAEKAKLAQEAASGVKQDVYADNPGAATKAMQIRTRMSATESYKTSNELLAGKLENMSDSLSEISRAAREFQDMSLAGGLTSQNRDEYRQQAEITLQGMVSMLNTTYGGEFLFSGLATDTAPVEIDGTGNAVNYLGDVTGNLSMKIDDTTQMNYGIRADDPAFQDVFDALEIVLTTNLAALDDAGFEAMRDTVTTLMNDGLTKLTSLNARLGNNQAVLDQKIDDQYSKLGIYNAAVSDIETAEPEETALRLNQVMNQLEVSYQITARISGMTLLDYL</sequence>
<keyword evidence="2 3" id="KW-0975">Bacterial flagellum</keyword>
<keyword evidence="6" id="KW-0966">Cell projection</keyword>
<dbReference type="PANTHER" id="PTHR42792:SF1">
    <property type="entry name" value="FLAGELLAR HOOK-ASSOCIATED PROTEIN 3"/>
    <property type="match status" value="1"/>
</dbReference>
<comment type="function">
    <text evidence="3">Flagellin is the subunit protein which polymerizes to form the filaments of bacterial flagella.</text>
</comment>
<evidence type="ECO:0000256" key="1">
    <source>
        <dbReference type="ARBA" id="ARBA00005709"/>
    </source>
</evidence>
<evidence type="ECO:0000259" key="5">
    <source>
        <dbReference type="Pfam" id="PF00700"/>
    </source>
</evidence>
<dbReference type="InterPro" id="IPR046358">
    <property type="entry name" value="Flagellin_C"/>
</dbReference>
<evidence type="ECO:0000259" key="4">
    <source>
        <dbReference type="Pfam" id="PF00669"/>
    </source>
</evidence>
<dbReference type="Pfam" id="PF00669">
    <property type="entry name" value="Flagellin_N"/>
    <property type="match status" value="1"/>
</dbReference>
<organism evidence="6 7">
    <name type="scientific">Psychromarinibacter halotolerans</name>
    <dbReference type="NCBI Taxonomy" id="1775175"/>
    <lineage>
        <taxon>Bacteria</taxon>
        <taxon>Pseudomonadati</taxon>
        <taxon>Pseudomonadota</taxon>
        <taxon>Alphaproteobacteria</taxon>
        <taxon>Rhodobacterales</taxon>
        <taxon>Paracoccaceae</taxon>
        <taxon>Psychromarinibacter</taxon>
    </lineage>
</organism>
<evidence type="ECO:0000313" key="7">
    <source>
        <dbReference type="Proteomes" id="UP001595632"/>
    </source>
</evidence>
<dbReference type="PANTHER" id="PTHR42792">
    <property type="entry name" value="FLAGELLIN"/>
    <property type="match status" value="1"/>
</dbReference>
<keyword evidence="6" id="KW-0282">Flagellum</keyword>
<dbReference type="InterPro" id="IPR001492">
    <property type="entry name" value="Flagellin"/>
</dbReference>
<dbReference type="Gene3D" id="1.20.1330.10">
    <property type="entry name" value="f41 fragment of flagellin, N-terminal domain"/>
    <property type="match status" value="1"/>
</dbReference>
<evidence type="ECO:0000256" key="2">
    <source>
        <dbReference type="ARBA" id="ARBA00023143"/>
    </source>
</evidence>
<name>A0ABV7GN93_9RHOB</name>